<dbReference type="Pfam" id="PF04717">
    <property type="entry name" value="Phage_base_V"/>
    <property type="match status" value="1"/>
</dbReference>
<dbReference type="InterPro" id="IPR006531">
    <property type="entry name" value="Gp5/Vgr_OB"/>
</dbReference>
<dbReference type="InterPro" id="IPR037026">
    <property type="entry name" value="Vgr_OB-fold_dom_sf"/>
</dbReference>
<accession>A0A521E135</accession>
<evidence type="ECO:0000313" key="3">
    <source>
        <dbReference type="Proteomes" id="UP000317484"/>
    </source>
</evidence>
<evidence type="ECO:0000313" key="2">
    <source>
        <dbReference type="EMBL" id="SMO76830.1"/>
    </source>
</evidence>
<proteinExistence type="predicted"/>
<keyword evidence="3" id="KW-1185">Reference proteome</keyword>
<evidence type="ECO:0000259" key="1">
    <source>
        <dbReference type="Pfam" id="PF04717"/>
    </source>
</evidence>
<organism evidence="2 3">
    <name type="scientific">Geodermatophilus aquaeductus</name>
    <dbReference type="NCBI Taxonomy" id="1564161"/>
    <lineage>
        <taxon>Bacteria</taxon>
        <taxon>Bacillati</taxon>
        <taxon>Actinomycetota</taxon>
        <taxon>Actinomycetes</taxon>
        <taxon>Geodermatophilales</taxon>
        <taxon>Geodermatophilaceae</taxon>
        <taxon>Geodermatophilus</taxon>
    </lineage>
</organism>
<dbReference type="Gene3D" id="2.40.50.230">
    <property type="entry name" value="Gp5 N-terminal domain"/>
    <property type="match status" value="1"/>
</dbReference>
<dbReference type="RefSeq" id="WP_142458651.1">
    <property type="nucleotide sequence ID" value="NZ_FXTJ01000004.1"/>
</dbReference>
<protein>
    <recommendedName>
        <fullName evidence="1">Gp5/Type VI secretion system Vgr protein OB-fold domain-containing protein</fullName>
    </recommendedName>
</protein>
<sequence length="165" mass="17144">MRQYFGKHRGKVVSNTDPYQQGRVQVSCPDVLGPGRSSWAMPSVPYAGDGVGFFAIPPNGANVWVEFEAGNPDHPIWAGCFWEPGQAPVTPAVAQTKVFKTDGLTLTVNDLPGSGGVTVEVSPPVVATALKIALDSSGILLSNGSASVKLSPVSVSLNNGALEVL</sequence>
<dbReference type="Proteomes" id="UP000317484">
    <property type="component" value="Unassembled WGS sequence"/>
</dbReference>
<feature type="domain" description="Gp5/Type VI secretion system Vgr protein OB-fold" evidence="1">
    <location>
        <begin position="9"/>
        <end position="82"/>
    </location>
</feature>
<dbReference type="AlphaFoldDB" id="A0A521E135"/>
<reference evidence="2 3" key="1">
    <citation type="submission" date="2017-05" db="EMBL/GenBank/DDBJ databases">
        <authorList>
            <person name="Varghese N."/>
            <person name="Submissions S."/>
        </authorList>
    </citation>
    <scope>NUCLEOTIDE SEQUENCE [LARGE SCALE GENOMIC DNA]</scope>
    <source>
        <strain evidence="2 3">DSM 46834</strain>
    </source>
</reference>
<name>A0A521E135_9ACTN</name>
<dbReference type="SUPFAM" id="SSF69255">
    <property type="entry name" value="gp5 N-terminal domain-like"/>
    <property type="match status" value="1"/>
</dbReference>
<dbReference type="EMBL" id="FXTJ01000004">
    <property type="protein sequence ID" value="SMO76830.1"/>
    <property type="molecule type" value="Genomic_DNA"/>
</dbReference>
<gene>
    <name evidence="2" type="ORF">SAMN06273567_10425</name>
</gene>